<dbReference type="AlphaFoldDB" id="A0A2S7W978"/>
<keyword evidence="3" id="KW-1185">Reference proteome</keyword>
<proteinExistence type="predicted"/>
<keyword evidence="1" id="KW-0812">Transmembrane</keyword>
<keyword evidence="1" id="KW-0472">Membrane</keyword>
<protein>
    <recommendedName>
        <fullName evidence="4">DUF4112 domain-containing protein</fullName>
    </recommendedName>
</protein>
<sequence length="95" mass="10751">MDKKYQKLLLSIGLDLVGLIPIPFIDVVWAPLSAFILTRMYAGAKGKIAGLISFIEEIIPFSDVIPTFTMLWIYTNYIEKTGDEVSKFQSFKDSK</sequence>
<evidence type="ECO:0000313" key="2">
    <source>
        <dbReference type="EMBL" id="PQJ74194.1"/>
    </source>
</evidence>
<name>A0A2S7W978_9FLAO</name>
<dbReference type="OrthoDB" id="1144067at2"/>
<evidence type="ECO:0000256" key="1">
    <source>
        <dbReference type="SAM" id="Phobius"/>
    </source>
</evidence>
<evidence type="ECO:0008006" key="4">
    <source>
        <dbReference type="Google" id="ProtNLM"/>
    </source>
</evidence>
<comment type="caution">
    <text evidence="2">The sequence shown here is derived from an EMBL/GenBank/DDBJ whole genome shotgun (WGS) entry which is preliminary data.</text>
</comment>
<dbReference type="Proteomes" id="UP000237608">
    <property type="component" value="Unassembled WGS sequence"/>
</dbReference>
<dbReference type="EMBL" id="MSCL01000001">
    <property type="protein sequence ID" value="PQJ74194.1"/>
    <property type="molecule type" value="Genomic_DNA"/>
</dbReference>
<dbReference type="RefSeq" id="WP_105045342.1">
    <property type="nucleotide sequence ID" value="NZ_CP150662.1"/>
</dbReference>
<feature type="transmembrane region" description="Helical" evidence="1">
    <location>
        <begin position="12"/>
        <end position="37"/>
    </location>
</feature>
<reference evidence="2 3" key="1">
    <citation type="submission" date="2016-12" db="EMBL/GenBank/DDBJ databases">
        <title>Trade-off between light-utilization and light-protection in marine flavobacteria.</title>
        <authorList>
            <person name="Kumagai Y."/>
            <person name="Yoshizawa S."/>
            <person name="Kogure K."/>
            <person name="Iwasaki W."/>
        </authorList>
    </citation>
    <scope>NUCLEOTIDE SEQUENCE [LARGE SCALE GENOMIC DNA]</scope>
    <source>
        <strain evidence="2 3">KCTC 22729</strain>
    </source>
</reference>
<accession>A0A2S7W978</accession>
<evidence type="ECO:0000313" key="3">
    <source>
        <dbReference type="Proteomes" id="UP000237608"/>
    </source>
</evidence>
<gene>
    <name evidence="2" type="ORF">BTO13_02395</name>
</gene>
<keyword evidence="1" id="KW-1133">Transmembrane helix</keyword>
<organism evidence="2 3">
    <name type="scientific">Polaribacter gangjinensis</name>
    <dbReference type="NCBI Taxonomy" id="574710"/>
    <lineage>
        <taxon>Bacteria</taxon>
        <taxon>Pseudomonadati</taxon>
        <taxon>Bacteroidota</taxon>
        <taxon>Flavobacteriia</taxon>
        <taxon>Flavobacteriales</taxon>
        <taxon>Flavobacteriaceae</taxon>
    </lineage>
</organism>